<protein>
    <submittedName>
        <fullName evidence="1">Uncharacterized protein</fullName>
    </submittedName>
</protein>
<evidence type="ECO:0000313" key="1">
    <source>
        <dbReference type="EMBL" id="AEM38409.1"/>
    </source>
</evidence>
<dbReference type="AlphaFoldDB" id="G0EGN5"/>
<evidence type="ECO:0000313" key="2">
    <source>
        <dbReference type="Proteomes" id="UP000001037"/>
    </source>
</evidence>
<dbReference type="STRING" id="694429.Pyrfu_0538"/>
<accession>G0EGN5</accession>
<reference evidence="1 2" key="1">
    <citation type="journal article" date="2011" name="Stand. Genomic Sci.">
        <title>Complete genome sequence of the hyperthermophilic chemolithoautotroph Pyrolobus fumarii type strain (1A).</title>
        <authorList>
            <person name="Anderson I."/>
            <person name="Goker M."/>
            <person name="Nolan M."/>
            <person name="Lucas S."/>
            <person name="Hammon N."/>
            <person name="Deshpande S."/>
            <person name="Cheng J.F."/>
            <person name="Tapia R."/>
            <person name="Han C."/>
            <person name="Goodwin L."/>
            <person name="Pitluck S."/>
            <person name="Huntemann M."/>
            <person name="Liolios K."/>
            <person name="Ivanova N."/>
            <person name="Pagani I."/>
            <person name="Mavromatis K."/>
            <person name="Ovchinikova G."/>
            <person name="Pati A."/>
            <person name="Chen A."/>
            <person name="Palaniappan K."/>
            <person name="Land M."/>
            <person name="Hauser L."/>
            <person name="Brambilla E.M."/>
            <person name="Huber H."/>
            <person name="Yasawong M."/>
            <person name="Rohde M."/>
            <person name="Spring S."/>
            <person name="Abt B."/>
            <person name="Sikorski J."/>
            <person name="Wirth R."/>
            <person name="Detter J.C."/>
            <person name="Woyke T."/>
            <person name="Bristow J."/>
            <person name="Eisen J.A."/>
            <person name="Markowitz V."/>
            <person name="Hugenholtz P."/>
            <person name="Kyrpides N.C."/>
            <person name="Klenk H.P."/>
            <person name="Lapidus A."/>
        </authorList>
    </citation>
    <scope>NUCLEOTIDE SEQUENCE [LARGE SCALE GENOMIC DNA]</scope>
    <source>
        <strain evidence="2">DSM 11204 / 1A</strain>
    </source>
</reference>
<dbReference type="InParanoid" id="G0EGN5"/>
<dbReference type="Proteomes" id="UP000001037">
    <property type="component" value="Chromosome"/>
</dbReference>
<keyword evidence="2" id="KW-1185">Reference proteome</keyword>
<sequence>MLVHGMRRGVYTAAFLLPYLRGRPRRGASPRRIVIWQSSSEFIEALRGALERDGFDPGRVMVVNVYATRVKGRVYRRLRVVLLEPVARRVYRLLYPRVKPVIYRFQGARMMLRTALRVTRVRGARLEGLRRRLLRSGLAATDIDPVCRVPGCLAARLARGRNPFLAAYHSCMRRYEWLPFEEREGYCIYTAYEEVGGDPPHWARMMYERVRARLFG</sequence>
<gene>
    <name evidence="1" type="ordered locus">Pyrfu_0538</name>
</gene>
<dbReference type="HOGENOM" id="CLU_1275372_0_0_2"/>
<organism evidence="1 2">
    <name type="scientific">Pyrolobus fumarii (strain DSM 11204 / 1A)</name>
    <dbReference type="NCBI Taxonomy" id="694429"/>
    <lineage>
        <taxon>Archaea</taxon>
        <taxon>Thermoproteota</taxon>
        <taxon>Thermoprotei</taxon>
        <taxon>Desulfurococcales</taxon>
        <taxon>Pyrodictiaceae</taxon>
        <taxon>Pyrolobus</taxon>
    </lineage>
</organism>
<dbReference type="RefSeq" id="WP_014026086.1">
    <property type="nucleotide sequence ID" value="NC_015931.1"/>
</dbReference>
<dbReference type="GeneID" id="11139000"/>
<proteinExistence type="predicted"/>
<dbReference type="EMBL" id="CP002838">
    <property type="protein sequence ID" value="AEM38409.1"/>
    <property type="molecule type" value="Genomic_DNA"/>
</dbReference>
<dbReference type="KEGG" id="pfm:Pyrfu_0538"/>
<name>G0EGN5_PYRF1</name>